<keyword evidence="2" id="KW-0132">Cell division</keyword>
<dbReference type="EMBL" id="JAJJMB010015001">
    <property type="protein sequence ID" value="KAI3856435.1"/>
    <property type="molecule type" value="Genomic_DNA"/>
</dbReference>
<dbReference type="CDD" id="cd20562">
    <property type="entry name" value="CYCLIN_AtCycA_like_rpt1"/>
    <property type="match status" value="1"/>
</dbReference>
<evidence type="ECO:0000256" key="6">
    <source>
        <dbReference type="SAM" id="MobiDB-lite"/>
    </source>
</evidence>
<evidence type="ECO:0000313" key="9">
    <source>
        <dbReference type="EMBL" id="KAI3856435.1"/>
    </source>
</evidence>
<proteinExistence type="inferred from homology"/>
<dbReference type="PANTHER" id="PTHR10177">
    <property type="entry name" value="CYCLINS"/>
    <property type="match status" value="1"/>
</dbReference>
<dbReference type="Proteomes" id="UP001202328">
    <property type="component" value="Unassembled WGS sequence"/>
</dbReference>
<dbReference type="CDD" id="cd20506">
    <property type="entry name" value="CYCLIN_AtCycA-like_rpt2"/>
    <property type="match status" value="1"/>
</dbReference>
<feature type="domain" description="Cyclin C-terminal" evidence="8">
    <location>
        <begin position="370"/>
        <end position="493"/>
    </location>
</feature>
<evidence type="ECO:0000256" key="4">
    <source>
        <dbReference type="ARBA" id="ARBA00023306"/>
    </source>
</evidence>
<gene>
    <name evidence="9" type="ORF">MKW98_008887</name>
</gene>
<dbReference type="GO" id="GO:0016538">
    <property type="term" value="F:cyclin-dependent protein serine/threonine kinase regulator activity"/>
    <property type="evidence" value="ECO:0007669"/>
    <property type="project" value="InterPro"/>
</dbReference>
<comment type="similarity">
    <text evidence="1">Belongs to the cyclin family. Cyclin AB subfamily.</text>
</comment>
<dbReference type="AlphaFoldDB" id="A0AAD4X6X1"/>
<evidence type="ECO:0000256" key="5">
    <source>
        <dbReference type="RuleBase" id="RU000383"/>
    </source>
</evidence>
<dbReference type="GO" id="GO:0051301">
    <property type="term" value="P:cell division"/>
    <property type="evidence" value="ECO:0007669"/>
    <property type="project" value="UniProtKB-KW"/>
</dbReference>
<organism evidence="9 10">
    <name type="scientific">Papaver atlanticum</name>
    <dbReference type="NCBI Taxonomy" id="357466"/>
    <lineage>
        <taxon>Eukaryota</taxon>
        <taxon>Viridiplantae</taxon>
        <taxon>Streptophyta</taxon>
        <taxon>Embryophyta</taxon>
        <taxon>Tracheophyta</taxon>
        <taxon>Spermatophyta</taxon>
        <taxon>Magnoliopsida</taxon>
        <taxon>Ranunculales</taxon>
        <taxon>Papaveraceae</taxon>
        <taxon>Papaveroideae</taxon>
        <taxon>Papaver</taxon>
    </lineage>
</organism>
<feature type="compositionally biased region" description="Polar residues" evidence="6">
    <location>
        <begin position="1"/>
        <end position="24"/>
    </location>
</feature>
<evidence type="ECO:0000256" key="2">
    <source>
        <dbReference type="ARBA" id="ARBA00022618"/>
    </source>
</evidence>
<dbReference type="SMART" id="SM01332">
    <property type="entry name" value="Cyclin_C"/>
    <property type="match status" value="1"/>
</dbReference>
<dbReference type="InterPro" id="IPR004367">
    <property type="entry name" value="Cyclin_C-dom"/>
</dbReference>
<dbReference type="FunFam" id="1.10.472.10:FF:000167">
    <property type="entry name" value="Mitotic cyclin 6"/>
    <property type="match status" value="1"/>
</dbReference>
<keyword evidence="10" id="KW-1185">Reference proteome</keyword>
<evidence type="ECO:0000259" key="7">
    <source>
        <dbReference type="SMART" id="SM00385"/>
    </source>
</evidence>
<comment type="caution">
    <text evidence="9">The sequence shown here is derived from an EMBL/GenBank/DDBJ whole genome shotgun (WGS) entry which is preliminary data.</text>
</comment>
<dbReference type="InterPro" id="IPR039361">
    <property type="entry name" value="Cyclin"/>
</dbReference>
<accession>A0AAD4X6X1</accession>
<keyword evidence="4" id="KW-0131">Cell cycle</keyword>
<feature type="domain" description="Cyclin-like" evidence="7">
    <location>
        <begin position="374"/>
        <end position="462"/>
    </location>
</feature>
<evidence type="ECO:0000259" key="8">
    <source>
        <dbReference type="SMART" id="SM01332"/>
    </source>
</evidence>
<name>A0AAD4X6X1_9MAGN</name>
<feature type="compositionally biased region" description="Polar residues" evidence="6">
    <location>
        <begin position="140"/>
        <end position="155"/>
    </location>
</feature>
<evidence type="ECO:0000256" key="3">
    <source>
        <dbReference type="ARBA" id="ARBA00023127"/>
    </source>
</evidence>
<dbReference type="InterPro" id="IPR006671">
    <property type="entry name" value="Cyclin_N"/>
</dbReference>
<dbReference type="SUPFAM" id="SSF47954">
    <property type="entry name" value="Cyclin-like"/>
    <property type="match status" value="2"/>
</dbReference>
<dbReference type="InterPro" id="IPR048258">
    <property type="entry name" value="Cyclins_cyclin-box"/>
</dbReference>
<evidence type="ECO:0000256" key="1">
    <source>
        <dbReference type="ARBA" id="ARBA00006955"/>
    </source>
</evidence>
<dbReference type="FunFam" id="1.10.472.10:FF:000013">
    <property type="entry name" value="Cyclin A1"/>
    <property type="match status" value="1"/>
</dbReference>
<dbReference type="InterPro" id="IPR013763">
    <property type="entry name" value="Cyclin-like_dom"/>
</dbReference>
<evidence type="ECO:0008006" key="11">
    <source>
        <dbReference type="Google" id="ProtNLM"/>
    </source>
</evidence>
<protein>
    <recommendedName>
        <fullName evidence="11">B-like cyclin</fullName>
    </recommendedName>
</protein>
<dbReference type="Pfam" id="PF02984">
    <property type="entry name" value="Cyclin_C"/>
    <property type="match status" value="1"/>
</dbReference>
<dbReference type="Pfam" id="PF00134">
    <property type="entry name" value="Cyclin_N"/>
    <property type="match status" value="1"/>
</dbReference>
<evidence type="ECO:0000313" key="10">
    <source>
        <dbReference type="Proteomes" id="UP001202328"/>
    </source>
</evidence>
<dbReference type="Gene3D" id="1.10.472.10">
    <property type="entry name" value="Cyclin-like"/>
    <property type="match status" value="2"/>
</dbReference>
<dbReference type="SMART" id="SM00385">
    <property type="entry name" value="CYCLIN"/>
    <property type="match status" value="2"/>
</dbReference>
<sequence>MLTQNRRLSVSSSTKRFTNTTMAENPSKALPNPVVSQQIKKRVPLGNLTNQSNNPVVSLKPNVPTRNNKVVPSAIPIPKIKKEPSTFVRSTSLPRSSVSSSTSVKTNVVSHNKGASIATKARPIATIIPPLVPCRKDISPSRSDGGSVSMDESMSTCDSLKSPDIEYVDNIDPLVVDSIERKAGNNFYISKHIEAGNLCKRDIYVKLGPNDIFVKLGPNDKIVDIDGNHEDPQFCTTIACDIYENLRASENKKRPSIDFMERVQKDINANMRAILVDWLVEVAEEYRLIPDTLYLTINYIDRYLSGNAMNRQQLQLLGVASMMIASKYEEICAPQVEEFCYITDNTYFKEEVLQMESNVLNYLKFEMTAPTPKCFLRRFIQVAQGGNEVSSLLLECLANYVAELSLLEYGMLGYAPSLIAASAVFLARFILAPAKRPWNATLGHYTLYQPSELCECVKTLHGLLCNSNSSSLPAIREKYSQHKYKFVAKKYCPPSIPSDFFSN</sequence>
<dbReference type="PROSITE" id="PS00292">
    <property type="entry name" value="CYCLINS"/>
    <property type="match status" value="1"/>
</dbReference>
<dbReference type="GO" id="GO:0044772">
    <property type="term" value="P:mitotic cell cycle phase transition"/>
    <property type="evidence" value="ECO:0007669"/>
    <property type="project" value="InterPro"/>
</dbReference>
<feature type="region of interest" description="Disordered" evidence="6">
    <location>
        <begin position="1"/>
        <end position="32"/>
    </location>
</feature>
<feature type="domain" description="Cyclin-like" evidence="7">
    <location>
        <begin position="277"/>
        <end position="361"/>
    </location>
</feature>
<dbReference type="InterPro" id="IPR036915">
    <property type="entry name" value="Cyclin-like_sf"/>
</dbReference>
<feature type="region of interest" description="Disordered" evidence="6">
    <location>
        <begin position="136"/>
        <end position="155"/>
    </location>
</feature>
<keyword evidence="3 5" id="KW-0195">Cyclin</keyword>
<reference evidence="9" key="1">
    <citation type="submission" date="2022-04" db="EMBL/GenBank/DDBJ databases">
        <title>A functionally conserved STORR gene fusion in Papaver species that diverged 16.8 million years ago.</title>
        <authorList>
            <person name="Catania T."/>
        </authorList>
    </citation>
    <scope>NUCLEOTIDE SEQUENCE</scope>
    <source>
        <strain evidence="9">S-188037</strain>
    </source>
</reference>